<keyword evidence="1" id="KW-0812">Transmembrane</keyword>
<feature type="transmembrane region" description="Helical" evidence="1">
    <location>
        <begin position="25"/>
        <end position="48"/>
    </location>
</feature>
<organism evidence="2 3">
    <name type="scientific">Candidatus Neomicrothrix subdominans</name>
    <dbReference type="NCBI Taxonomy" id="2954438"/>
    <lineage>
        <taxon>Bacteria</taxon>
        <taxon>Bacillati</taxon>
        <taxon>Actinomycetota</taxon>
        <taxon>Acidimicrobiia</taxon>
        <taxon>Acidimicrobiales</taxon>
        <taxon>Microthrixaceae</taxon>
        <taxon>Candidatus Neomicrothrix</taxon>
    </lineage>
</organism>
<keyword evidence="1" id="KW-1133">Transmembrane helix</keyword>
<protein>
    <submittedName>
        <fullName evidence="2">DUF2254 domain-containing protein</fullName>
    </submittedName>
</protein>
<dbReference type="InterPro" id="IPR018723">
    <property type="entry name" value="DUF2254_membrane"/>
</dbReference>
<feature type="transmembrane region" description="Helical" evidence="1">
    <location>
        <begin position="146"/>
        <end position="167"/>
    </location>
</feature>
<evidence type="ECO:0000256" key="1">
    <source>
        <dbReference type="SAM" id="Phobius"/>
    </source>
</evidence>
<evidence type="ECO:0000313" key="3">
    <source>
        <dbReference type="Proteomes" id="UP000727993"/>
    </source>
</evidence>
<dbReference type="EMBL" id="JADJZA010000010">
    <property type="protein sequence ID" value="MBK9298767.1"/>
    <property type="molecule type" value="Genomic_DNA"/>
</dbReference>
<keyword evidence="1" id="KW-0472">Membrane</keyword>
<dbReference type="Pfam" id="PF10011">
    <property type="entry name" value="DUF2254"/>
    <property type="match status" value="1"/>
</dbReference>
<evidence type="ECO:0000313" key="2">
    <source>
        <dbReference type="EMBL" id="MBK9298767.1"/>
    </source>
</evidence>
<gene>
    <name evidence="2" type="ORF">IPN02_18445</name>
</gene>
<accession>A0A936TG57</accession>
<comment type="caution">
    <text evidence="2">The sequence shown here is derived from an EMBL/GenBank/DDBJ whole genome shotgun (WGS) entry which is preliminary data.</text>
</comment>
<name>A0A936TG57_9ACTN</name>
<feature type="transmembrane region" description="Helical" evidence="1">
    <location>
        <begin position="114"/>
        <end position="134"/>
    </location>
</feature>
<sequence>MAVSTRNTKRYLWIGSVREVLSNSLWFVPLLLIVGYGILAQAIVAFDGALENWVPYSFTGGATSAQDLLSTIAAAILSMSTLVLSVTIVALQLASQQFSPRVMRTFFRDRGTKVAIGMLLGTFVYSILVLRAVVPRSDSLDQFVPSVAISVGFALTLVSLGVFIFYVNHVAHAIRVVHIIESVAIETRATIGHLIGAGTVPDPATLPGGPPDVVLGNPQRPGMVTGIDNAGLVALARQHRCCIGVVPYVGDFVPFGAPLARVWFDPGHEDAPSAEQVRDHIALSRERTMGQDVAFGFRQLVDIAEKALSPGINDPTTAVQALDQIHDLLRRLAVAEYPTGYYVDEPGALRAMRPTHRWEDYLDLGLTEIRQYGAGSVQVQRRLSAVLADLSLATADAPLRAVPVDEHRKLLDRSIIAGLADPHDRALALIPDEQGLGGGPH</sequence>
<feature type="transmembrane region" description="Helical" evidence="1">
    <location>
        <begin position="68"/>
        <end position="93"/>
    </location>
</feature>
<reference evidence="2 3" key="1">
    <citation type="submission" date="2020-10" db="EMBL/GenBank/DDBJ databases">
        <title>Connecting structure to function with the recovery of over 1000 high-quality activated sludge metagenome-assembled genomes encoding full-length rRNA genes using long-read sequencing.</title>
        <authorList>
            <person name="Singleton C.M."/>
            <person name="Petriglieri F."/>
            <person name="Kristensen J.M."/>
            <person name="Kirkegaard R.H."/>
            <person name="Michaelsen T.Y."/>
            <person name="Andersen M.H."/>
            <person name="Karst S.M."/>
            <person name="Dueholm M.S."/>
            <person name="Nielsen P.H."/>
            <person name="Albertsen M."/>
        </authorList>
    </citation>
    <scope>NUCLEOTIDE SEQUENCE [LARGE SCALE GENOMIC DNA]</scope>
    <source>
        <strain evidence="2">Lyne_18-Q3-R50-59_MAXAC.006</strain>
    </source>
</reference>
<proteinExistence type="predicted"/>
<dbReference type="Proteomes" id="UP000727993">
    <property type="component" value="Unassembled WGS sequence"/>
</dbReference>
<dbReference type="AlphaFoldDB" id="A0A936TG57"/>